<name>A0A1Q9C1L6_SYMMI</name>
<dbReference type="OrthoDB" id="439773at2759"/>
<feature type="region of interest" description="Disordered" evidence="1">
    <location>
        <begin position="398"/>
        <end position="615"/>
    </location>
</feature>
<evidence type="ECO:0000256" key="1">
    <source>
        <dbReference type="SAM" id="MobiDB-lite"/>
    </source>
</evidence>
<dbReference type="Proteomes" id="UP000186817">
    <property type="component" value="Unassembled WGS sequence"/>
</dbReference>
<reference evidence="2 3" key="1">
    <citation type="submission" date="2016-02" db="EMBL/GenBank/DDBJ databases">
        <title>Genome analysis of coral dinoflagellate symbionts highlights evolutionary adaptations to a symbiotic lifestyle.</title>
        <authorList>
            <person name="Aranda M."/>
            <person name="Li Y."/>
            <person name="Liew Y.J."/>
            <person name="Baumgarten S."/>
            <person name="Simakov O."/>
            <person name="Wilson M."/>
            <person name="Piel J."/>
            <person name="Ashoor H."/>
            <person name="Bougouffa S."/>
            <person name="Bajic V.B."/>
            <person name="Ryu T."/>
            <person name="Ravasi T."/>
            <person name="Bayer T."/>
            <person name="Micklem G."/>
            <person name="Kim H."/>
            <person name="Bhak J."/>
            <person name="Lajeunesse T.C."/>
            <person name="Voolstra C.R."/>
        </authorList>
    </citation>
    <scope>NUCLEOTIDE SEQUENCE [LARGE SCALE GENOMIC DNA]</scope>
    <source>
        <strain evidence="2 3">CCMP2467</strain>
    </source>
</reference>
<organism evidence="2 3">
    <name type="scientific">Symbiodinium microadriaticum</name>
    <name type="common">Dinoflagellate</name>
    <name type="synonym">Zooxanthella microadriatica</name>
    <dbReference type="NCBI Taxonomy" id="2951"/>
    <lineage>
        <taxon>Eukaryota</taxon>
        <taxon>Sar</taxon>
        <taxon>Alveolata</taxon>
        <taxon>Dinophyceae</taxon>
        <taxon>Suessiales</taxon>
        <taxon>Symbiodiniaceae</taxon>
        <taxon>Symbiodinium</taxon>
    </lineage>
</organism>
<sequence>MPANATYVRTSIEMLAAVLASSSSNAAHIQLTMPQKSIQSTTVLKHRRTVEDLLLKSKLVPDMHTTLLFERPESSQNDRRNLTQTCILSTFQSFTDPAFLASMPAVEGRLGPFPLIKVANMLGCDEESRKGVPLHGLVLDAYFKDFGLQEDDRAVFFDMVPNRQCEFARAAVTKLLEGNSGPQLHYVGLFRPDQYSEVKPQLCEMIYKWWDDSPESPPKARPADGATPVLPPLSLGILAVTADQPVWPQSLDSKFEDGTEEKKLLMNLKKEFLAKHPAPDPRNAAVENGGIPWRLTSDKDFVSMDKKTPEPLCQVLRSQAVNHGLASVEAGGGESQPISFRFDVAPSASLKTHLFKPHPVETADKDNLRAAAIGAVFHNQYARVINNKRARVVWEDGGEAAGSADPAPKRTPKSKMKRPAAAQKKPAQKKQKKGDDEHIAEATVEEASQPEAAVSDEDLPLDGEAKEAEESEEQEDDPEAEEAEEEQPPPKKAEKKAATPKLKAEAKNRATPKAEAKNRATPKAETKQNRATPKAETKNRATPKAETKNRATPKAETKQNRATPKAETKNRATPKAETKNRATPKAETKNRATPKAETRKPKENPPGEAGSQRPFLVQKYSGCKVSNPYYYSNNNSYGIKVDDAEVGGMYHDKETSLEIASTMLQSALQKKLAAIPNEAEAANAMAEQLTEEQAECVDAIETDGEGAEEAEGDESENEEGADDAPLDLES</sequence>
<accession>A0A1Q9C1L6</accession>
<feature type="region of interest" description="Disordered" evidence="1">
    <location>
        <begin position="697"/>
        <end position="730"/>
    </location>
</feature>
<feature type="compositionally biased region" description="Acidic residues" evidence="1">
    <location>
        <begin position="469"/>
        <end position="487"/>
    </location>
</feature>
<gene>
    <name evidence="2" type="primary">fp-1</name>
    <name evidence="2" type="ORF">AK812_SmicGene43218</name>
</gene>
<dbReference type="AlphaFoldDB" id="A0A1Q9C1L6"/>
<dbReference type="EMBL" id="LSRX01001915">
    <property type="protein sequence ID" value="OLP76802.1"/>
    <property type="molecule type" value="Genomic_DNA"/>
</dbReference>
<evidence type="ECO:0000313" key="3">
    <source>
        <dbReference type="Proteomes" id="UP000186817"/>
    </source>
</evidence>
<comment type="caution">
    <text evidence="2">The sequence shown here is derived from an EMBL/GenBank/DDBJ whole genome shotgun (WGS) entry which is preliminary data.</text>
</comment>
<proteinExistence type="predicted"/>
<evidence type="ECO:0000313" key="2">
    <source>
        <dbReference type="EMBL" id="OLP76802.1"/>
    </source>
</evidence>
<protein>
    <submittedName>
        <fullName evidence="2">Foot protein 1 variant 1</fullName>
    </submittedName>
</protein>
<feature type="compositionally biased region" description="Basic and acidic residues" evidence="1">
    <location>
        <begin position="488"/>
        <end position="605"/>
    </location>
</feature>
<keyword evidence="3" id="KW-1185">Reference proteome</keyword>